<evidence type="ECO:0000313" key="3">
    <source>
        <dbReference type="EMBL" id="RGD63080.1"/>
    </source>
</evidence>
<dbReference type="NCBIfam" id="NF041390">
    <property type="entry name" value="TadE_Rv3655c"/>
    <property type="match status" value="1"/>
</dbReference>
<comment type="caution">
    <text evidence="3">The sequence shown here is derived from an EMBL/GenBank/DDBJ whole genome shotgun (WGS) entry which is preliminary data.</text>
</comment>
<dbReference type="InterPro" id="IPR012495">
    <property type="entry name" value="TadE-like_dom"/>
</dbReference>
<keyword evidence="1" id="KW-1133">Transmembrane helix</keyword>
<feature type="domain" description="TadE-like" evidence="2">
    <location>
        <begin position="20"/>
        <end position="62"/>
    </location>
</feature>
<name>A0A373A6A5_9ACTN</name>
<organism evidence="3 4">
    <name type="scientific">Kitasatospora xanthocidica</name>
    <dbReference type="NCBI Taxonomy" id="83382"/>
    <lineage>
        <taxon>Bacteria</taxon>
        <taxon>Bacillati</taxon>
        <taxon>Actinomycetota</taxon>
        <taxon>Actinomycetes</taxon>
        <taxon>Kitasatosporales</taxon>
        <taxon>Streptomycetaceae</taxon>
        <taxon>Kitasatospora</taxon>
    </lineage>
</organism>
<keyword evidence="1" id="KW-0472">Membrane</keyword>
<dbReference type="InterPro" id="IPR049790">
    <property type="entry name" value="Rv3655c/TadE"/>
</dbReference>
<sequence length="141" mass="13992">MRTDPGRAWSLRPRQRGDAGFVTAETAVALPALLLLAAMLIWGVLAAAAQIRCVDAARVGARAAARGEADAAGLARAAAPPGAQVRVALAADTVRVDVEAPCAGPGRLGGLLAVRLTAAAVAAREDVLVAGAEAGGGPWPS</sequence>
<dbReference type="AlphaFoldDB" id="A0A373A6A5"/>
<keyword evidence="4" id="KW-1185">Reference proteome</keyword>
<dbReference type="Proteomes" id="UP000263377">
    <property type="component" value="Unassembled WGS sequence"/>
</dbReference>
<dbReference type="RefSeq" id="WP_117491809.1">
    <property type="nucleotide sequence ID" value="NZ_QVIG01000001.1"/>
</dbReference>
<accession>A0A373A6A5</accession>
<feature type="transmembrane region" description="Helical" evidence="1">
    <location>
        <begin position="21"/>
        <end position="45"/>
    </location>
</feature>
<evidence type="ECO:0000259" key="2">
    <source>
        <dbReference type="Pfam" id="PF07811"/>
    </source>
</evidence>
<protein>
    <submittedName>
        <fullName evidence="3">Pilus assembly protein TadE</fullName>
    </submittedName>
</protein>
<keyword evidence="1" id="KW-0812">Transmembrane</keyword>
<evidence type="ECO:0000256" key="1">
    <source>
        <dbReference type="SAM" id="Phobius"/>
    </source>
</evidence>
<dbReference type="EMBL" id="QVIG01000001">
    <property type="protein sequence ID" value="RGD63080.1"/>
    <property type="molecule type" value="Genomic_DNA"/>
</dbReference>
<evidence type="ECO:0000313" key="4">
    <source>
        <dbReference type="Proteomes" id="UP000263377"/>
    </source>
</evidence>
<dbReference type="Pfam" id="PF07811">
    <property type="entry name" value="TadE"/>
    <property type="match status" value="1"/>
</dbReference>
<proteinExistence type="predicted"/>
<gene>
    <name evidence="3" type="ORF">DR950_23730</name>
</gene>
<reference evidence="3 4" key="1">
    <citation type="submission" date="2018-08" db="EMBL/GenBank/DDBJ databases">
        <title>Diversity &amp; Physiological Properties of Lignin-Decomposing Actinobacteria from Soil.</title>
        <authorList>
            <person name="Roh S.G."/>
            <person name="Kim S.B."/>
        </authorList>
    </citation>
    <scope>NUCLEOTIDE SEQUENCE [LARGE SCALE GENOMIC DNA]</scope>
    <source>
        <strain evidence="3 4">MMS17-GH009</strain>
    </source>
</reference>